<organism evidence="1 2">
    <name type="scientific">Pluteus cervinus</name>
    <dbReference type="NCBI Taxonomy" id="181527"/>
    <lineage>
        <taxon>Eukaryota</taxon>
        <taxon>Fungi</taxon>
        <taxon>Dikarya</taxon>
        <taxon>Basidiomycota</taxon>
        <taxon>Agaricomycotina</taxon>
        <taxon>Agaricomycetes</taxon>
        <taxon>Agaricomycetidae</taxon>
        <taxon>Agaricales</taxon>
        <taxon>Pluteineae</taxon>
        <taxon>Pluteaceae</taxon>
        <taxon>Pluteus</taxon>
    </lineage>
</organism>
<evidence type="ECO:0000313" key="1">
    <source>
        <dbReference type="EMBL" id="TFK59957.1"/>
    </source>
</evidence>
<sequence length="545" mass="61617">MDGNTYTIFIDFHEMSIEKADSQIHTLQCYIQKLRVARNTLSPIHRLPPDVLLSIFALVGRRWGMHAGRSMLKITWVSHYWRELALGSPVLWSVITNSNLSCADEWLARSGSAPLSIGLFEMEQPFAAAVKRQFRSLFSNLSRTTAFHYSQCESERHELVVSKSFWKAPALLLSSLKLEEWSLQGNFLSSVPNIRTMLLKKCRFSWELSAPNYPNLTSLHISLPRSTVSVHQFIVLLHRMPSLQRLVAIEVFSPIGDNNLDIPLPLQLQKSPRLHMLKLDFSQALNPTLEFLRYALSWFTTNKTIIFCSSNLAVLEDDHLPYLLSSFSDIVSPKQLATIRLTPTLPTRFATLHINYHDAEFEQELVAFRTTLEIQINEPQRLTLPSTLQQNLALSQVEGVKFDNAAGEFDIPQLVEVFGGLPYLLYFEFQEGGLEFLLKIEPAENEMSPLLFAPLRILGVIQAEGAYEVLARILVKRKNLGYGMESVILGRKSNEWKESTLHGLGSLVDLVVQDLGPQALTIQRALFTGAESASWGSSINSFEDD</sequence>
<evidence type="ECO:0000313" key="2">
    <source>
        <dbReference type="Proteomes" id="UP000308600"/>
    </source>
</evidence>
<gene>
    <name evidence="1" type="ORF">BDN72DRAFT_850953</name>
</gene>
<keyword evidence="2" id="KW-1185">Reference proteome</keyword>
<accession>A0ACD3A2M4</accession>
<name>A0ACD3A2M4_9AGAR</name>
<protein>
    <submittedName>
        <fullName evidence="1">Uncharacterized protein</fullName>
    </submittedName>
</protein>
<dbReference type="Proteomes" id="UP000308600">
    <property type="component" value="Unassembled WGS sequence"/>
</dbReference>
<proteinExistence type="predicted"/>
<reference evidence="1 2" key="1">
    <citation type="journal article" date="2019" name="Nat. Ecol. Evol.">
        <title>Megaphylogeny resolves global patterns of mushroom evolution.</title>
        <authorList>
            <person name="Varga T."/>
            <person name="Krizsan K."/>
            <person name="Foldi C."/>
            <person name="Dima B."/>
            <person name="Sanchez-Garcia M."/>
            <person name="Sanchez-Ramirez S."/>
            <person name="Szollosi G.J."/>
            <person name="Szarkandi J.G."/>
            <person name="Papp V."/>
            <person name="Albert L."/>
            <person name="Andreopoulos W."/>
            <person name="Angelini C."/>
            <person name="Antonin V."/>
            <person name="Barry K.W."/>
            <person name="Bougher N.L."/>
            <person name="Buchanan P."/>
            <person name="Buyck B."/>
            <person name="Bense V."/>
            <person name="Catcheside P."/>
            <person name="Chovatia M."/>
            <person name="Cooper J."/>
            <person name="Damon W."/>
            <person name="Desjardin D."/>
            <person name="Finy P."/>
            <person name="Geml J."/>
            <person name="Haridas S."/>
            <person name="Hughes K."/>
            <person name="Justo A."/>
            <person name="Karasinski D."/>
            <person name="Kautmanova I."/>
            <person name="Kiss B."/>
            <person name="Kocsube S."/>
            <person name="Kotiranta H."/>
            <person name="LaButti K.M."/>
            <person name="Lechner B.E."/>
            <person name="Liimatainen K."/>
            <person name="Lipzen A."/>
            <person name="Lukacs Z."/>
            <person name="Mihaltcheva S."/>
            <person name="Morgado L.N."/>
            <person name="Niskanen T."/>
            <person name="Noordeloos M.E."/>
            <person name="Ohm R.A."/>
            <person name="Ortiz-Santana B."/>
            <person name="Ovrebo C."/>
            <person name="Racz N."/>
            <person name="Riley R."/>
            <person name="Savchenko A."/>
            <person name="Shiryaev A."/>
            <person name="Soop K."/>
            <person name="Spirin V."/>
            <person name="Szebenyi C."/>
            <person name="Tomsovsky M."/>
            <person name="Tulloss R.E."/>
            <person name="Uehling J."/>
            <person name="Grigoriev I.V."/>
            <person name="Vagvolgyi C."/>
            <person name="Papp T."/>
            <person name="Martin F.M."/>
            <person name="Miettinen O."/>
            <person name="Hibbett D.S."/>
            <person name="Nagy L.G."/>
        </authorList>
    </citation>
    <scope>NUCLEOTIDE SEQUENCE [LARGE SCALE GENOMIC DNA]</scope>
    <source>
        <strain evidence="1 2">NL-1719</strain>
    </source>
</reference>
<dbReference type="EMBL" id="ML208858">
    <property type="protein sequence ID" value="TFK59957.1"/>
    <property type="molecule type" value="Genomic_DNA"/>
</dbReference>